<feature type="domain" description="Acyltransferase 3" evidence="2">
    <location>
        <begin position="22"/>
        <end position="327"/>
    </location>
</feature>
<keyword evidence="3" id="KW-0808">Transferase</keyword>
<keyword evidence="1" id="KW-0472">Membrane</keyword>
<dbReference type="GO" id="GO:0000271">
    <property type="term" value="P:polysaccharide biosynthetic process"/>
    <property type="evidence" value="ECO:0007669"/>
    <property type="project" value="TreeGrafter"/>
</dbReference>
<evidence type="ECO:0000256" key="1">
    <source>
        <dbReference type="SAM" id="Phobius"/>
    </source>
</evidence>
<keyword evidence="4" id="KW-1185">Reference proteome</keyword>
<sequence length="381" mass="41656">MYRPFLNEPASGVDAPRVDLPGVNLLRFAAVLAVVYSHISFYLIDDLGTGWWGIDVVYRVLVEGAGLNQHLSFVGVAAFMMLTGLLITRSAMRQSPRHFLIARAARLLPAFWVCILAAIVLVRLGINGMFSGHTGISNSEAALSFVLGAFFLQPQVAVLGVTWTLAVQITFYLYCVAGRSLLRANPVIIPVLGAVLCMLVLVYNLYIPEPYSVPFLSRIAATLPTVFLGQIAYLGWAGLISGRGLVLALLAQVHVIVLATDTQVYWAGTRYLWTITVVFACVVLVSRYDGRLAHLRSVNWVATRSYAIYLTHTLVMYRIYENTVGVVGQTAAIVCLLIGCGLVAEVVYRAVELPAARWISTRWLNRSRAVVAQPATTGPRA</sequence>
<dbReference type="STRING" id="1219011.GCA_001895045_02695"/>
<keyword evidence="1" id="KW-1133">Transmembrane helix</keyword>
<feature type="transmembrane region" description="Helical" evidence="1">
    <location>
        <begin position="187"/>
        <end position="207"/>
    </location>
</feature>
<dbReference type="PANTHER" id="PTHR23028:SF53">
    <property type="entry name" value="ACYL_TRANSF_3 DOMAIN-CONTAINING PROTEIN"/>
    <property type="match status" value="1"/>
</dbReference>
<feature type="transmembrane region" description="Helical" evidence="1">
    <location>
        <begin position="70"/>
        <end position="87"/>
    </location>
</feature>
<proteinExistence type="predicted"/>
<dbReference type="Pfam" id="PF01757">
    <property type="entry name" value="Acyl_transf_3"/>
    <property type="match status" value="1"/>
</dbReference>
<reference evidence="3 4" key="1">
    <citation type="submission" date="2018-06" db="EMBL/GenBank/DDBJ databases">
        <authorList>
            <consortium name="Pathogen Informatics"/>
            <person name="Doyle S."/>
        </authorList>
    </citation>
    <scope>NUCLEOTIDE SEQUENCE [LARGE SCALE GENOMIC DNA]</scope>
    <source>
        <strain evidence="3 4">NCTC10994</strain>
    </source>
</reference>
<dbReference type="KEGG" id="rcr:NCTC10994_02517"/>
<dbReference type="Proteomes" id="UP000249091">
    <property type="component" value="Chromosome 1"/>
</dbReference>
<evidence type="ECO:0000313" key="3">
    <source>
        <dbReference type="EMBL" id="SQI33289.1"/>
    </source>
</evidence>
<evidence type="ECO:0000313" key="4">
    <source>
        <dbReference type="Proteomes" id="UP000249091"/>
    </source>
</evidence>
<name>A0A2X4U3T9_9NOCA</name>
<feature type="transmembrane region" description="Helical" evidence="1">
    <location>
        <begin position="107"/>
        <end position="126"/>
    </location>
</feature>
<feature type="transmembrane region" description="Helical" evidence="1">
    <location>
        <begin position="246"/>
        <end position="265"/>
    </location>
</feature>
<keyword evidence="1" id="KW-0812">Transmembrane</keyword>
<dbReference type="InterPro" id="IPR002656">
    <property type="entry name" value="Acyl_transf_3_dom"/>
</dbReference>
<organism evidence="3 4">
    <name type="scientific">Rhodococcus coprophilus</name>
    <dbReference type="NCBI Taxonomy" id="38310"/>
    <lineage>
        <taxon>Bacteria</taxon>
        <taxon>Bacillati</taxon>
        <taxon>Actinomycetota</taxon>
        <taxon>Actinomycetes</taxon>
        <taxon>Mycobacteriales</taxon>
        <taxon>Nocardiaceae</taxon>
        <taxon>Rhodococcus</taxon>
    </lineage>
</organism>
<protein>
    <submittedName>
        <fullName evidence="3">Acetyltransferase</fullName>
    </submittedName>
</protein>
<dbReference type="PANTHER" id="PTHR23028">
    <property type="entry name" value="ACETYLTRANSFERASE"/>
    <property type="match status" value="1"/>
</dbReference>
<dbReference type="InterPro" id="IPR050879">
    <property type="entry name" value="Acyltransferase_3"/>
</dbReference>
<gene>
    <name evidence="3" type="ORF">NCTC10994_02517</name>
</gene>
<dbReference type="AlphaFoldDB" id="A0A2X4U3T9"/>
<feature type="transmembrane region" description="Helical" evidence="1">
    <location>
        <begin position="146"/>
        <end position="175"/>
    </location>
</feature>
<feature type="transmembrane region" description="Helical" evidence="1">
    <location>
        <begin position="326"/>
        <end position="348"/>
    </location>
</feature>
<evidence type="ECO:0000259" key="2">
    <source>
        <dbReference type="Pfam" id="PF01757"/>
    </source>
</evidence>
<feature type="transmembrane region" description="Helical" evidence="1">
    <location>
        <begin position="271"/>
        <end position="288"/>
    </location>
</feature>
<feature type="transmembrane region" description="Helical" evidence="1">
    <location>
        <begin position="25"/>
        <end position="44"/>
    </location>
</feature>
<dbReference type="EMBL" id="LS483468">
    <property type="protein sequence ID" value="SQI33289.1"/>
    <property type="molecule type" value="Genomic_DNA"/>
</dbReference>
<dbReference type="GO" id="GO:0016747">
    <property type="term" value="F:acyltransferase activity, transferring groups other than amino-acyl groups"/>
    <property type="evidence" value="ECO:0007669"/>
    <property type="project" value="InterPro"/>
</dbReference>
<dbReference type="GO" id="GO:0016020">
    <property type="term" value="C:membrane"/>
    <property type="evidence" value="ECO:0007669"/>
    <property type="project" value="TreeGrafter"/>
</dbReference>
<accession>A0A2X4U3T9</accession>